<dbReference type="Pfam" id="PF07603">
    <property type="entry name" value="Lcl_C"/>
    <property type="match status" value="2"/>
</dbReference>
<dbReference type="AlphaFoldDB" id="A0AAW5V614"/>
<dbReference type="Pfam" id="PF13290">
    <property type="entry name" value="CHB_HEX_C_1"/>
    <property type="match status" value="1"/>
</dbReference>
<feature type="domain" description="Lcl C-terminal" evidence="1">
    <location>
        <begin position="336"/>
        <end position="464"/>
    </location>
</feature>
<evidence type="ECO:0000313" key="3">
    <source>
        <dbReference type="EMBL" id="MCW7515850.1"/>
    </source>
</evidence>
<reference evidence="3" key="1">
    <citation type="submission" date="2022-06" db="EMBL/GenBank/DDBJ databases">
        <title>Leptospira isolates from biofilms formed at urban environments.</title>
        <authorList>
            <person name="Ribeiro P.S."/>
            <person name="Sousa T."/>
            <person name="Carvalho N."/>
            <person name="Aburjaile F."/>
            <person name="Neves F."/>
            <person name="Oliveira D."/>
            <person name="Blanco L."/>
            <person name="Lima J."/>
            <person name="Costa F."/>
            <person name="Brenig B."/>
            <person name="Soares S."/>
            <person name="Ramos R."/>
            <person name="Goes-Neto A."/>
            <person name="Matiuzzi M."/>
            <person name="Azevedo V."/>
            <person name="Ristow P."/>
        </authorList>
    </citation>
    <scope>NUCLEOTIDE SEQUENCE</scope>
    <source>
        <strain evidence="3">VSF7</strain>
    </source>
</reference>
<feature type="domain" description="Lcl C-terminal" evidence="1">
    <location>
        <begin position="188"/>
        <end position="319"/>
    </location>
</feature>
<dbReference type="PANTHER" id="PTHR35812:SF1">
    <property type="entry name" value="LIPOPROTEIN"/>
    <property type="match status" value="1"/>
</dbReference>
<gene>
    <name evidence="3" type="ORF">ND810_11845</name>
</gene>
<dbReference type="Proteomes" id="UP001209694">
    <property type="component" value="Unassembled WGS sequence"/>
</dbReference>
<sequence>MKISNFFSKLEIQFFPFILLVTSLSFCKNPSLENPCDPNHSVYYEILLSKIFSGNMGNHCGANINKAIAPIFFPSPGHYTEPNFITITTITPGATIYITTDGTTPNSLSTPYLSPSSIWRLAGQRIRAIATKVGMEESAISEGTYSILPLKTGQTTSYTVGDDASIGSGLTINYAEPKVDQIFPNDYTTIDQSTGIIWKTCSEGLSGPTCAINSPGVTTGGLATLNTSCLSLNSANSGKGYSGYTTWRLPTMRELLSTNDASKTSVTILNPTALPGTVNYAYWASTPYPPSGSDAWYLDYSNSNSYATTNSNPYHGRCVASLPPIETLSYQDNGDGTIKDNTTGLFWQKCSYGQNNDTGCTLAANSINWSGAITYCSGLSLAGKVWRLPNRNELISLHDYTKSVGPKIDQTIFPNTVSFAGGYYWTSTTNAPGTTNAWYVNFTTTFNNIYDVQPKSNSLYVRCVSQ</sequence>
<evidence type="ECO:0000259" key="2">
    <source>
        <dbReference type="Pfam" id="PF13290"/>
    </source>
</evidence>
<dbReference type="EMBL" id="JAMQQD010000004">
    <property type="protein sequence ID" value="MCW7515850.1"/>
    <property type="molecule type" value="Genomic_DNA"/>
</dbReference>
<dbReference type="InterPro" id="IPR059177">
    <property type="entry name" value="GH29D-like_dom"/>
</dbReference>
<organism evidence="3 4">
    <name type="scientific">Leptospira levettii</name>
    <dbReference type="NCBI Taxonomy" id="2023178"/>
    <lineage>
        <taxon>Bacteria</taxon>
        <taxon>Pseudomonadati</taxon>
        <taxon>Spirochaetota</taxon>
        <taxon>Spirochaetia</taxon>
        <taxon>Leptospirales</taxon>
        <taxon>Leptospiraceae</taxon>
        <taxon>Leptospira</taxon>
    </lineage>
</organism>
<feature type="domain" description="GH29D-like beta-sandwich" evidence="2">
    <location>
        <begin position="74"/>
        <end position="141"/>
    </location>
</feature>
<comment type="caution">
    <text evidence="3">The sequence shown here is derived from an EMBL/GenBank/DDBJ whole genome shotgun (WGS) entry which is preliminary data.</text>
</comment>
<evidence type="ECO:0000313" key="4">
    <source>
        <dbReference type="Proteomes" id="UP001209694"/>
    </source>
</evidence>
<name>A0AAW5V614_9LEPT</name>
<dbReference type="RefSeq" id="WP_265356162.1">
    <property type="nucleotide sequence ID" value="NZ_JAMQPS010000003.1"/>
</dbReference>
<dbReference type="PANTHER" id="PTHR35812">
    <property type="entry name" value="LIPOPROTEIN"/>
    <property type="match status" value="1"/>
</dbReference>
<protein>
    <submittedName>
        <fullName evidence="3">DUF1566 domain-containing protein</fullName>
    </submittedName>
</protein>
<dbReference type="InterPro" id="IPR011460">
    <property type="entry name" value="Lcl_C"/>
</dbReference>
<proteinExistence type="predicted"/>
<accession>A0AAW5V614</accession>
<evidence type="ECO:0000259" key="1">
    <source>
        <dbReference type="Pfam" id="PF07603"/>
    </source>
</evidence>